<keyword evidence="2" id="KW-0175">Coiled coil</keyword>
<dbReference type="PANTHER" id="PTHR37313:SF2">
    <property type="entry name" value="UPF0749 PROTEIN YLXX"/>
    <property type="match status" value="1"/>
</dbReference>
<feature type="coiled-coil region" evidence="2">
    <location>
        <begin position="42"/>
        <end position="76"/>
    </location>
</feature>
<evidence type="ECO:0000256" key="2">
    <source>
        <dbReference type="SAM" id="Coils"/>
    </source>
</evidence>
<dbReference type="RefSeq" id="WP_029453225.1">
    <property type="nucleotide sequence ID" value="NZ_PTIS01000001.1"/>
</dbReference>
<dbReference type="Gene3D" id="3.30.70.1880">
    <property type="entry name" value="Protein of unknown function DUF881"/>
    <property type="match status" value="1"/>
</dbReference>
<sequence>MKKVNSQVAVALICALLGFLLAYQFKLLGGQDKKLQTNNYDKEEISVEVEMLQKQKEELEKKNNDVSSQLKKYEESASESGDVTKELKKQLDNSRLILGSLDVTGPGVILSLTPKDPVFSSNTYTAFITDYELVYVINELNFSGAEAISINDKRVTLQTGIKSSSNNSFILINDEKISPKEKIEIKAIGNKKTLDAGVNFAGVFHYQNLENYNIDIKMSDSINIPKFSKNYKQEYIKAVE</sequence>
<dbReference type="GeneID" id="75091350"/>
<name>A0A2S6G1F3_9CLOT</name>
<dbReference type="InterPro" id="IPR010273">
    <property type="entry name" value="DUF881"/>
</dbReference>
<evidence type="ECO:0000313" key="3">
    <source>
        <dbReference type="EMBL" id="PPK49747.1"/>
    </source>
</evidence>
<organism evidence="3 4">
    <name type="scientific">Clostridium algidicarnis DSM 15099</name>
    <dbReference type="NCBI Taxonomy" id="1121295"/>
    <lineage>
        <taxon>Bacteria</taxon>
        <taxon>Bacillati</taxon>
        <taxon>Bacillota</taxon>
        <taxon>Clostridia</taxon>
        <taxon>Eubacteriales</taxon>
        <taxon>Clostridiaceae</taxon>
        <taxon>Clostridium</taxon>
    </lineage>
</organism>
<evidence type="ECO:0000256" key="1">
    <source>
        <dbReference type="ARBA" id="ARBA00009108"/>
    </source>
</evidence>
<dbReference type="OrthoDB" id="9776196at2"/>
<comment type="caution">
    <text evidence="3">The sequence shown here is derived from an EMBL/GenBank/DDBJ whole genome shotgun (WGS) entry which is preliminary data.</text>
</comment>
<dbReference type="STRING" id="37659.GCA_000703125_02540"/>
<protein>
    <submittedName>
        <fullName evidence="3">Uncharacterized protein YlxW (UPF0749 family)</fullName>
    </submittedName>
</protein>
<dbReference type="EMBL" id="PTIS01000001">
    <property type="protein sequence ID" value="PPK49747.1"/>
    <property type="molecule type" value="Genomic_DNA"/>
</dbReference>
<dbReference type="Proteomes" id="UP000239863">
    <property type="component" value="Unassembled WGS sequence"/>
</dbReference>
<comment type="similarity">
    <text evidence="1">Belongs to the UPF0749 family.</text>
</comment>
<dbReference type="Pfam" id="PF05949">
    <property type="entry name" value="DUF881"/>
    <property type="match status" value="1"/>
</dbReference>
<gene>
    <name evidence="3" type="ORF">BD821_101413</name>
</gene>
<accession>A0A2S6G1F3</accession>
<proteinExistence type="inferred from homology"/>
<dbReference type="PANTHER" id="PTHR37313">
    <property type="entry name" value="UPF0749 PROTEIN RV1825"/>
    <property type="match status" value="1"/>
</dbReference>
<dbReference type="AlphaFoldDB" id="A0A2S6G1F3"/>
<evidence type="ECO:0000313" key="4">
    <source>
        <dbReference type="Proteomes" id="UP000239863"/>
    </source>
</evidence>
<reference evidence="3 4" key="1">
    <citation type="submission" date="2018-02" db="EMBL/GenBank/DDBJ databases">
        <title>Genomic Encyclopedia of Archaeal and Bacterial Type Strains, Phase II (KMG-II): from individual species to whole genera.</title>
        <authorList>
            <person name="Goeker M."/>
        </authorList>
    </citation>
    <scope>NUCLEOTIDE SEQUENCE [LARGE SCALE GENOMIC DNA]</scope>
    <source>
        <strain evidence="3 4">DSM 15099</strain>
    </source>
</reference>